<dbReference type="GO" id="GO:0006412">
    <property type="term" value="P:translation"/>
    <property type="evidence" value="ECO:0007669"/>
    <property type="project" value="InterPro"/>
</dbReference>
<dbReference type="Gene3D" id="1.10.1200.240">
    <property type="match status" value="1"/>
</dbReference>
<accession>T1BI38</accession>
<dbReference type="Pfam" id="PF01280">
    <property type="entry name" value="Ribosomal_L19e"/>
    <property type="match status" value="1"/>
</dbReference>
<dbReference type="Pfam" id="PF25476">
    <property type="entry name" value="Ribosomal_L19e_C"/>
    <property type="match status" value="1"/>
</dbReference>
<dbReference type="InterPro" id="IPR035970">
    <property type="entry name" value="60S_ribosomal_eL19_sf"/>
</dbReference>
<evidence type="ECO:0000313" key="6">
    <source>
        <dbReference type="EMBL" id="EQD53805.1"/>
    </source>
</evidence>
<proteinExistence type="inferred from homology"/>
<evidence type="ECO:0000256" key="2">
    <source>
        <dbReference type="ARBA" id="ARBA00022980"/>
    </source>
</evidence>
<reference evidence="6" key="2">
    <citation type="journal article" date="2014" name="ISME J.">
        <title>Microbial stratification in low pH oxic and suboxic macroscopic growths along an acid mine drainage.</title>
        <authorList>
            <person name="Mendez-Garcia C."/>
            <person name="Mesa V."/>
            <person name="Sprenger R.R."/>
            <person name="Richter M."/>
            <person name="Diez M.S."/>
            <person name="Solano J."/>
            <person name="Bargiela R."/>
            <person name="Golyshina O.V."/>
            <person name="Manteca A."/>
            <person name="Ramos J.L."/>
            <person name="Gallego J.R."/>
            <person name="Llorente I."/>
            <person name="Martins Dos Santos V.A."/>
            <person name="Jensen O.N."/>
            <person name="Pelaez A.I."/>
            <person name="Sanchez J."/>
            <person name="Ferrer M."/>
        </authorList>
    </citation>
    <scope>NUCLEOTIDE SEQUENCE</scope>
</reference>
<dbReference type="InterPro" id="IPR057259">
    <property type="entry name" value="Ribosomal_L19e"/>
</dbReference>
<evidence type="ECO:0000256" key="1">
    <source>
        <dbReference type="ARBA" id="ARBA00011082"/>
    </source>
</evidence>
<dbReference type="Gene3D" id="1.10.1650.10">
    <property type="match status" value="1"/>
</dbReference>
<dbReference type="InterPro" id="IPR023638">
    <property type="entry name" value="Ribosomal_eL19_CS"/>
</dbReference>
<reference evidence="6" key="1">
    <citation type="submission" date="2013-08" db="EMBL/GenBank/DDBJ databases">
        <authorList>
            <person name="Mendez C."/>
            <person name="Richter M."/>
            <person name="Ferrer M."/>
            <person name="Sanchez J."/>
        </authorList>
    </citation>
    <scope>NUCLEOTIDE SEQUENCE</scope>
</reference>
<keyword evidence="3" id="KW-0687">Ribonucleoprotein</keyword>
<dbReference type="SUPFAM" id="SSF48140">
    <property type="entry name" value="Ribosomal protein L19 (L19e)"/>
    <property type="match status" value="1"/>
</dbReference>
<dbReference type="PROSITE" id="PS00526">
    <property type="entry name" value="RIBOSOMAL_L19E"/>
    <property type="match status" value="1"/>
</dbReference>
<dbReference type="HAMAP" id="MF_01475">
    <property type="entry name" value="Ribosomal_eL19"/>
    <property type="match status" value="1"/>
</dbReference>
<organism evidence="6">
    <name type="scientific">mine drainage metagenome</name>
    <dbReference type="NCBI Taxonomy" id="410659"/>
    <lineage>
        <taxon>unclassified sequences</taxon>
        <taxon>metagenomes</taxon>
        <taxon>ecological metagenomes</taxon>
    </lineage>
</organism>
<dbReference type="AlphaFoldDB" id="T1BI38"/>
<keyword evidence="2 6" id="KW-0689">Ribosomal protein</keyword>
<dbReference type="GO" id="GO:0003723">
    <property type="term" value="F:RNA binding"/>
    <property type="evidence" value="ECO:0007669"/>
    <property type="project" value="InterPro"/>
</dbReference>
<dbReference type="FunFam" id="1.10.1650.10:FF:000001">
    <property type="entry name" value="Ribosomal protein L19"/>
    <property type="match status" value="1"/>
</dbReference>
<dbReference type="SMART" id="SM01416">
    <property type="entry name" value="Ribosomal_L19e"/>
    <property type="match status" value="1"/>
</dbReference>
<dbReference type="GO" id="GO:0022625">
    <property type="term" value="C:cytosolic large ribosomal subunit"/>
    <property type="evidence" value="ECO:0007669"/>
    <property type="project" value="InterPro"/>
</dbReference>
<feature type="compositionally biased region" description="Low complexity" evidence="4">
    <location>
        <begin position="77"/>
        <end position="88"/>
    </location>
</feature>
<dbReference type="EMBL" id="AUZY01006608">
    <property type="protein sequence ID" value="EQD53805.1"/>
    <property type="molecule type" value="Genomic_DNA"/>
</dbReference>
<comment type="similarity">
    <text evidence="1">Belongs to the eukaryotic ribosomal protein eL19 family.</text>
</comment>
<feature type="region of interest" description="Disordered" evidence="4">
    <location>
        <begin position="67"/>
        <end position="95"/>
    </location>
</feature>
<dbReference type="PANTHER" id="PTHR10722">
    <property type="entry name" value="60S RIBOSOMAL PROTEIN L19"/>
    <property type="match status" value="1"/>
</dbReference>
<sequence length="216" mass="24097">MPDLSNQRRLASILLKCGSGRVWIDPAREQEVSDSVTRQDIRTAIKSGAIRRKAIQGTSRSRARRYAAEVAKGRHQGPGSRRGSPLSRSSKKERWMRRIRPQRELLATLRTEKRITPAIYRRYYRQAKGGMYRSRAHLLLNLQLAGHLAAEASHEYGSPLPGPLPAPPGGPHRLSHAAQALALGPPAGGRAHYGPARLCHDHHLRPDRRSSDRCGR</sequence>
<evidence type="ECO:0000259" key="5">
    <source>
        <dbReference type="SMART" id="SM01416"/>
    </source>
</evidence>
<evidence type="ECO:0000256" key="3">
    <source>
        <dbReference type="ARBA" id="ARBA00023274"/>
    </source>
</evidence>
<gene>
    <name evidence="6" type="ORF">B1B_10023</name>
</gene>
<evidence type="ECO:0000256" key="4">
    <source>
        <dbReference type="SAM" id="MobiDB-lite"/>
    </source>
</evidence>
<dbReference type="InterPro" id="IPR000196">
    <property type="entry name" value="Ribosomal_eL19_dom"/>
</dbReference>
<dbReference type="InterPro" id="IPR057260">
    <property type="entry name" value="Ribosomal_L19e_C"/>
</dbReference>
<dbReference type="CDD" id="cd00481">
    <property type="entry name" value="Ribosomal_L19e"/>
    <property type="match status" value="1"/>
</dbReference>
<comment type="caution">
    <text evidence="6">The sequence shown here is derived from an EMBL/GenBank/DDBJ whole genome shotgun (WGS) entry which is preliminary data.</text>
</comment>
<protein>
    <submittedName>
        <fullName evidence="6">Ribosomal protein L19/L19e</fullName>
    </submittedName>
</protein>
<feature type="domain" description="Large ribosomal subunit protein eL19" evidence="5">
    <location>
        <begin position="3"/>
        <end position="146"/>
    </location>
</feature>
<dbReference type="InterPro" id="IPR039547">
    <property type="entry name" value="Ribosomal_eL19"/>
</dbReference>
<dbReference type="GO" id="GO:0003735">
    <property type="term" value="F:structural constituent of ribosome"/>
    <property type="evidence" value="ECO:0007669"/>
    <property type="project" value="InterPro"/>
</dbReference>
<name>T1BI38_9ZZZZ</name>
<dbReference type="InterPro" id="IPR015972">
    <property type="entry name" value="Ribosomal_eL19_dom1"/>
</dbReference>
<dbReference type="NCBIfam" id="NF006343">
    <property type="entry name" value="PRK08570.1"/>
    <property type="match status" value="1"/>
</dbReference>